<dbReference type="EMBL" id="JANJYJ010000007">
    <property type="protein sequence ID" value="KAK3198138.1"/>
    <property type="molecule type" value="Genomic_DNA"/>
</dbReference>
<evidence type="ECO:0000313" key="2">
    <source>
        <dbReference type="EMBL" id="KAK3198138.1"/>
    </source>
</evidence>
<gene>
    <name evidence="2" type="ORF">Dsin_021553</name>
</gene>
<dbReference type="Proteomes" id="UP001281410">
    <property type="component" value="Unassembled WGS sequence"/>
</dbReference>
<reference evidence="2" key="1">
    <citation type="journal article" date="2023" name="Plant J.">
        <title>Genome sequences and population genomics provide insights into the demographic history, inbreeding, and mutation load of two 'living fossil' tree species of Dipteronia.</title>
        <authorList>
            <person name="Feng Y."/>
            <person name="Comes H.P."/>
            <person name="Chen J."/>
            <person name="Zhu S."/>
            <person name="Lu R."/>
            <person name="Zhang X."/>
            <person name="Li P."/>
            <person name="Qiu J."/>
            <person name="Olsen K.M."/>
            <person name="Qiu Y."/>
        </authorList>
    </citation>
    <scope>NUCLEOTIDE SEQUENCE</scope>
    <source>
        <strain evidence="2">NBL</strain>
    </source>
</reference>
<organism evidence="2 3">
    <name type="scientific">Dipteronia sinensis</name>
    <dbReference type="NCBI Taxonomy" id="43782"/>
    <lineage>
        <taxon>Eukaryota</taxon>
        <taxon>Viridiplantae</taxon>
        <taxon>Streptophyta</taxon>
        <taxon>Embryophyta</taxon>
        <taxon>Tracheophyta</taxon>
        <taxon>Spermatophyta</taxon>
        <taxon>Magnoliopsida</taxon>
        <taxon>eudicotyledons</taxon>
        <taxon>Gunneridae</taxon>
        <taxon>Pentapetalae</taxon>
        <taxon>rosids</taxon>
        <taxon>malvids</taxon>
        <taxon>Sapindales</taxon>
        <taxon>Sapindaceae</taxon>
        <taxon>Hippocastanoideae</taxon>
        <taxon>Acereae</taxon>
        <taxon>Dipteronia</taxon>
    </lineage>
</organism>
<comment type="caution">
    <text evidence="2">The sequence shown here is derived from an EMBL/GenBank/DDBJ whole genome shotgun (WGS) entry which is preliminary data.</text>
</comment>
<dbReference type="PANTHER" id="PTHR33116">
    <property type="entry name" value="REVERSE TRANSCRIPTASE ZINC-BINDING DOMAIN-CONTAINING PROTEIN-RELATED-RELATED"/>
    <property type="match status" value="1"/>
</dbReference>
<dbReference type="InterPro" id="IPR043502">
    <property type="entry name" value="DNA/RNA_pol_sf"/>
</dbReference>
<sequence>MERLDRGLCNRPWRNLFPHSVIMHLDFWGSDHRPLLLTSDTGQTPCGQGRRFFFEECWIDDEGCKEVVSSTWKTDVSSNGVVNVLWKIDKCGTRLSRWNMDKMRDLRYDLKQKREALREVNQADVPAPWKYVNSLESQLNEVLEIEERYWRQRAKVEWIQNGDRNIRFFHSKASARKAKNRINGFLDEGGIWRDSMADMKLIAGRYFSHLFTTSNPSQGDVSKVMDGIQPRLRGQTSRFLEARFSGEEILAIFEMKPMSAPGCDGLPVIFYQKFWNSVGLCVTKAFLGVLNDGDSVEGMNNTIISLIPKIPNTVNLSDYRPISLCNVLYKIIAKTITNRFKLALRDVISETQCAFVPGRLISDNTIVGFECLHRLKRRRRKKGSMAIKLDMSKAYDRVEWSFLSGMMQSLGFPEKWVELVMICVTSVSYSFLLNGEVCGKIKPSRGLRQGDPISPFLFLFCTEGFSSLIQREQEGGRLSGFQCSRGGPTISHLFFADDSLLFSKANEGNCVAVKNILETYARASCQLINFSKSAVCVSPSMSIVESERIASMIGVKLVDCHENYLGLPCFSGRSKRKLFAHIVDRVWGKIRGWGEKFLSIGSKEVLLKAVVQAIPAYAMSLFRIPNGLLLEIHRLCARFWWGGDVTKR</sequence>
<dbReference type="PROSITE" id="PS50878">
    <property type="entry name" value="RT_POL"/>
    <property type="match status" value="1"/>
</dbReference>
<evidence type="ECO:0000259" key="1">
    <source>
        <dbReference type="PROSITE" id="PS50878"/>
    </source>
</evidence>
<feature type="domain" description="Reverse transcriptase" evidence="1">
    <location>
        <begin position="288"/>
        <end position="557"/>
    </location>
</feature>
<keyword evidence="3" id="KW-1185">Reference proteome</keyword>
<evidence type="ECO:0000313" key="3">
    <source>
        <dbReference type="Proteomes" id="UP001281410"/>
    </source>
</evidence>
<dbReference type="SUPFAM" id="SSF56672">
    <property type="entry name" value="DNA/RNA polymerases"/>
    <property type="match status" value="1"/>
</dbReference>
<protein>
    <recommendedName>
        <fullName evidence="1">Reverse transcriptase domain-containing protein</fullName>
    </recommendedName>
</protein>
<name>A0AAE0A002_9ROSI</name>
<accession>A0AAE0A002</accession>
<dbReference type="AlphaFoldDB" id="A0AAE0A002"/>
<dbReference type="Pfam" id="PF00078">
    <property type="entry name" value="RVT_1"/>
    <property type="match status" value="1"/>
</dbReference>
<dbReference type="InterPro" id="IPR000477">
    <property type="entry name" value="RT_dom"/>
</dbReference>
<proteinExistence type="predicted"/>
<dbReference type="CDD" id="cd01650">
    <property type="entry name" value="RT_nLTR_like"/>
    <property type="match status" value="1"/>
</dbReference>
<dbReference type="PANTHER" id="PTHR33116:SF86">
    <property type="entry name" value="REVERSE TRANSCRIPTASE DOMAIN-CONTAINING PROTEIN"/>
    <property type="match status" value="1"/>
</dbReference>